<feature type="coiled-coil region" evidence="1">
    <location>
        <begin position="40"/>
        <end position="74"/>
    </location>
</feature>
<name>A0A7J7H0F3_CAMSI</name>
<dbReference type="Pfam" id="PF13968">
    <property type="entry name" value="DUF4220"/>
    <property type="match status" value="1"/>
</dbReference>
<reference evidence="4 5" key="2">
    <citation type="submission" date="2020-07" db="EMBL/GenBank/DDBJ databases">
        <title>Genome assembly of wild tea tree DASZ reveals pedigree and selection history of tea varieties.</title>
        <authorList>
            <person name="Zhang W."/>
        </authorList>
    </citation>
    <scope>NUCLEOTIDE SEQUENCE [LARGE SCALE GENOMIC DNA]</scope>
    <source>
        <strain evidence="5">cv. G240</strain>
        <tissue evidence="4">Leaf</tissue>
    </source>
</reference>
<feature type="transmembrane region" description="Helical" evidence="2">
    <location>
        <begin position="394"/>
        <end position="416"/>
    </location>
</feature>
<dbReference type="PANTHER" id="PTHR31325">
    <property type="entry name" value="OS01G0798800 PROTEIN-RELATED"/>
    <property type="match status" value="1"/>
</dbReference>
<dbReference type="AlphaFoldDB" id="A0A7J7H0F3"/>
<keyword evidence="2" id="KW-0812">Transmembrane</keyword>
<keyword evidence="1" id="KW-0175">Coiled coil</keyword>
<keyword evidence="2" id="KW-0472">Membrane</keyword>
<gene>
    <name evidence="4" type="ORF">HYC85_015414</name>
</gene>
<evidence type="ECO:0000256" key="2">
    <source>
        <dbReference type="SAM" id="Phobius"/>
    </source>
</evidence>
<dbReference type="InterPro" id="IPR007658">
    <property type="entry name" value="DUF594"/>
</dbReference>
<evidence type="ECO:0000313" key="4">
    <source>
        <dbReference type="EMBL" id="KAF5945186.1"/>
    </source>
</evidence>
<dbReference type="InterPro" id="IPR025315">
    <property type="entry name" value="DUF4220"/>
</dbReference>
<comment type="caution">
    <text evidence="4">The sequence shown here is derived from an EMBL/GenBank/DDBJ whole genome shotgun (WGS) entry which is preliminary data.</text>
</comment>
<dbReference type="Proteomes" id="UP000593564">
    <property type="component" value="Unassembled WGS sequence"/>
</dbReference>
<dbReference type="EMBL" id="JACBKZ010000007">
    <property type="protein sequence ID" value="KAF5945186.1"/>
    <property type="molecule type" value="Genomic_DNA"/>
</dbReference>
<sequence length="819" mass="94022">MNVGWDREFLPKVFKFCWVGNLYQKLINCEDNPGELHREIEKLEGEVLGLKSAIERHQKDVEELSEEARIQELKTAVEVKDNEVSRALKASKKTILEGDILNDVDWNSNSLSISEDLAIEKNCFSSRLIISNRVSDSSSSSSPSSTNPELLAFWASFLLIHLGCPDTITAFALEDNELWRRYLNQLVNQWSFVASSSITKLHKTKLLLPNSIIIVAGLFRYTERVLSLYLASFAGFRQSLLTKPDPGPNYAKLIDVYISKKEANLPTQIEIIQEPKRIPKATHDQDKLTPLTDLEVVQHAYCFFQTFKGLIVDLIFSFRELDQSRTFFLNRTAREAFKVVEVELNFFYEILYTKVQVLRSKFGYFLRLVSFLLNLVALGLFCKIDKDGFLEVDVGITYILLLATIAHDIIALRMFLLSDWTSVALTESDDPSFLVRILRKSLNVNRERWPDQDSSSTQHWTCSFGWCMQIKHRRWSESLCQYNLIHYCLNARSEWLEKLIGCFGLTNMLDGLDYVETMKFTDGLRDLIFKEMKMKSQMADDLETAKEISVARGDWVLQIEGCTELLPWIDEVNFDASLLLWHIATDLCFHTRRASTDANTKDSNADDRDVCLLSKLLSDYMLYILIMQPTMMSSVAGIGKIRFRDTCADAKRFFRRRKTGKAEKEKKFSLNNVFAVEKYFCSCKSCMDILRFKKCCCKEKTGRDEVHKQACRSILDVDTVVKPAAVRGNRSKSVLFDACILAKELDKLGEERKWVIISKVWVEMLCYAACRCTPNSHVAELSKGGQLITLVWLLMAHFGLGDQFQIREGHARAKLIVEK</sequence>
<evidence type="ECO:0000313" key="5">
    <source>
        <dbReference type="Proteomes" id="UP000593564"/>
    </source>
</evidence>
<evidence type="ECO:0000259" key="3">
    <source>
        <dbReference type="Pfam" id="PF13968"/>
    </source>
</evidence>
<protein>
    <recommendedName>
        <fullName evidence="3">DUF4220 domain-containing protein</fullName>
    </recommendedName>
</protein>
<keyword evidence="2" id="KW-1133">Transmembrane helix</keyword>
<feature type="transmembrane region" description="Helical" evidence="2">
    <location>
        <begin position="364"/>
        <end position="382"/>
    </location>
</feature>
<dbReference type="Pfam" id="PF04578">
    <property type="entry name" value="DUF594"/>
    <property type="match status" value="1"/>
</dbReference>
<accession>A0A7J7H0F3</accession>
<evidence type="ECO:0000256" key="1">
    <source>
        <dbReference type="SAM" id="Coils"/>
    </source>
</evidence>
<reference evidence="5" key="1">
    <citation type="journal article" date="2020" name="Nat. Commun.">
        <title>Genome assembly of wild tea tree DASZ reveals pedigree and selection history of tea varieties.</title>
        <authorList>
            <person name="Zhang W."/>
            <person name="Zhang Y."/>
            <person name="Qiu H."/>
            <person name="Guo Y."/>
            <person name="Wan H."/>
            <person name="Zhang X."/>
            <person name="Scossa F."/>
            <person name="Alseekh S."/>
            <person name="Zhang Q."/>
            <person name="Wang P."/>
            <person name="Xu L."/>
            <person name="Schmidt M.H."/>
            <person name="Jia X."/>
            <person name="Li D."/>
            <person name="Zhu A."/>
            <person name="Guo F."/>
            <person name="Chen W."/>
            <person name="Ni D."/>
            <person name="Usadel B."/>
            <person name="Fernie A.R."/>
            <person name="Wen W."/>
        </authorList>
    </citation>
    <scope>NUCLEOTIDE SEQUENCE [LARGE SCALE GENOMIC DNA]</scope>
    <source>
        <strain evidence="5">cv. G240</strain>
    </source>
</reference>
<proteinExistence type="predicted"/>
<feature type="domain" description="DUF4220" evidence="3">
    <location>
        <begin position="142"/>
        <end position="487"/>
    </location>
</feature>
<keyword evidence="5" id="KW-1185">Reference proteome</keyword>
<organism evidence="4 5">
    <name type="scientific">Camellia sinensis</name>
    <name type="common">Tea plant</name>
    <name type="synonym">Thea sinensis</name>
    <dbReference type="NCBI Taxonomy" id="4442"/>
    <lineage>
        <taxon>Eukaryota</taxon>
        <taxon>Viridiplantae</taxon>
        <taxon>Streptophyta</taxon>
        <taxon>Embryophyta</taxon>
        <taxon>Tracheophyta</taxon>
        <taxon>Spermatophyta</taxon>
        <taxon>Magnoliopsida</taxon>
        <taxon>eudicotyledons</taxon>
        <taxon>Gunneridae</taxon>
        <taxon>Pentapetalae</taxon>
        <taxon>asterids</taxon>
        <taxon>Ericales</taxon>
        <taxon>Theaceae</taxon>
        <taxon>Camellia</taxon>
    </lineage>
</organism>